<dbReference type="Gene3D" id="2.130.10.130">
    <property type="entry name" value="Integrin alpha, N-terminal"/>
    <property type="match status" value="2"/>
</dbReference>
<evidence type="ECO:0000313" key="2">
    <source>
        <dbReference type="EMBL" id="CAD8888649.1"/>
    </source>
</evidence>
<protein>
    <recommendedName>
        <fullName evidence="3">PKD domain-containing protein</fullName>
    </recommendedName>
</protein>
<gene>
    <name evidence="2" type="ORF">CHYS00102_LOCUS15849</name>
</gene>
<accession>A0A7S1BKZ6</accession>
<name>A0A7S1BKZ6_9STRA</name>
<dbReference type="InterPro" id="IPR028994">
    <property type="entry name" value="Integrin_alpha_N"/>
</dbReference>
<dbReference type="SUPFAM" id="SSF69318">
    <property type="entry name" value="Integrin alpha N-terminal domain"/>
    <property type="match status" value="2"/>
</dbReference>
<organism evidence="2">
    <name type="scientific">Corethron hystrix</name>
    <dbReference type="NCBI Taxonomy" id="216773"/>
    <lineage>
        <taxon>Eukaryota</taxon>
        <taxon>Sar</taxon>
        <taxon>Stramenopiles</taxon>
        <taxon>Ochrophyta</taxon>
        <taxon>Bacillariophyta</taxon>
        <taxon>Coscinodiscophyceae</taxon>
        <taxon>Corethrophycidae</taxon>
        <taxon>Corethrales</taxon>
        <taxon>Corethraceae</taxon>
        <taxon>Corethron</taxon>
    </lineage>
</organism>
<dbReference type="PANTHER" id="PTHR36220">
    <property type="entry name" value="UNNAMED PRODUCT"/>
    <property type="match status" value="1"/>
</dbReference>
<reference evidence="2" key="1">
    <citation type="submission" date="2021-01" db="EMBL/GenBank/DDBJ databases">
        <authorList>
            <person name="Corre E."/>
            <person name="Pelletier E."/>
            <person name="Niang G."/>
            <person name="Scheremetjew M."/>
            <person name="Finn R."/>
            <person name="Kale V."/>
            <person name="Holt S."/>
            <person name="Cochrane G."/>
            <person name="Meng A."/>
            <person name="Brown T."/>
            <person name="Cohen L."/>
        </authorList>
    </citation>
    <scope>NUCLEOTIDE SEQUENCE</scope>
    <source>
        <strain evidence="2">308</strain>
    </source>
</reference>
<proteinExistence type="predicted"/>
<evidence type="ECO:0008006" key="3">
    <source>
        <dbReference type="Google" id="ProtNLM"/>
    </source>
</evidence>
<dbReference type="AlphaFoldDB" id="A0A7S1BKZ6"/>
<dbReference type="InterPro" id="IPR013517">
    <property type="entry name" value="FG-GAP"/>
</dbReference>
<dbReference type="Pfam" id="PF14312">
    <property type="entry name" value="FG-GAP_2"/>
    <property type="match status" value="3"/>
</dbReference>
<sequence>MTGAAYFFEFNSTSNMWKEAQKVVAEDGRANDTFGYSVQIIGDVAAIGARANSGRGFVYIFARLGGGKWVQTHKLSGEGVEELDSFGYSLSMSNDTIVVGDPNQNGKNGVVYIFTRGEAVEWIKTQEITMEGKANYSFGESLAVFGEILVIGAKYEYYGNAADVGATYLFSRNKEGKWLKTNKYVIGHGREGTTFGSSVSAYKNSIIIGAEGDDGTKGSIYVTGLEC</sequence>
<dbReference type="PANTHER" id="PTHR36220:SF1">
    <property type="entry name" value="GAMMA TUBULIN COMPLEX COMPONENT C-TERMINAL DOMAIN-CONTAINING PROTEIN"/>
    <property type="match status" value="1"/>
</dbReference>
<evidence type="ECO:0000256" key="1">
    <source>
        <dbReference type="ARBA" id="ARBA00022729"/>
    </source>
</evidence>
<dbReference type="EMBL" id="HBFR01022040">
    <property type="protein sequence ID" value="CAD8888649.1"/>
    <property type="molecule type" value="Transcribed_RNA"/>
</dbReference>
<keyword evidence="1" id="KW-0732">Signal</keyword>